<dbReference type="GO" id="GO:0008168">
    <property type="term" value="F:methyltransferase activity"/>
    <property type="evidence" value="ECO:0007669"/>
    <property type="project" value="UniProtKB-KW"/>
</dbReference>
<dbReference type="GO" id="GO:0032259">
    <property type="term" value="P:methylation"/>
    <property type="evidence" value="ECO:0007669"/>
    <property type="project" value="UniProtKB-KW"/>
</dbReference>
<reference evidence="1" key="1">
    <citation type="journal article" date="2008" name="Science">
        <title>Massive horizontal gene transfer in bdelloid rotifers.</title>
        <authorList>
            <person name="Gladyshev E.A."/>
            <person name="Meselson M.S."/>
            <person name="Arkhipova I.R."/>
        </authorList>
    </citation>
    <scope>NUCLEOTIDE SEQUENCE</scope>
</reference>
<sequence>MNLLSYKIPVWMCVAGVVFYIIFNMNTSRTTVPCLSPKRSSENVFIPMKRPLLKQHKGCLPYDPHMKAKDLFQEYFQILKNPQWIARRPIYSISFNQLHSLLYGSNTKNIYKSWPNYHKKHFNRSYPYTSMTRLVFKSIAQELSIPLHLVVEIGSFIGKSSSNIGRVIQNNPAWADKTVLLCIDTWLGSVEHWIQERPLIGIEFGRPTIYEQFLANMIEAELTNTVLPLSTPSLIGAQILLRYKLFPQIIFLDSAHLQGETLVELELYWELLQPGGILVGDDWKWIAVQCDLLRFADGVGVKPNVIKNIWYIKKEIDRDYD</sequence>
<name>B3G493_ADIVA</name>
<keyword evidence="1" id="KW-0489">Methyltransferase</keyword>
<accession>B3G493</accession>
<dbReference type="Pfam" id="PF13578">
    <property type="entry name" value="Methyltransf_24"/>
    <property type="match status" value="1"/>
</dbReference>
<keyword evidence="1" id="KW-0808">Transferase</keyword>
<organism evidence="1">
    <name type="scientific">Adineta vaga</name>
    <name type="common">Rotifer</name>
    <name type="synonym">Callidina vaga</name>
    <dbReference type="NCBI Taxonomy" id="104782"/>
    <lineage>
        <taxon>Eukaryota</taxon>
        <taxon>Metazoa</taxon>
        <taxon>Spiralia</taxon>
        <taxon>Gnathifera</taxon>
        <taxon>Rotifera</taxon>
        <taxon>Eurotatoria</taxon>
        <taxon>Bdelloidea</taxon>
        <taxon>Adinetida</taxon>
        <taxon>Adinetidae</taxon>
        <taxon>Adineta</taxon>
    </lineage>
</organism>
<dbReference type="EMBL" id="EU643476">
    <property type="protein sequence ID" value="ACD54641.1"/>
    <property type="molecule type" value="Genomic_DNA"/>
</dbReference>
<protein>
    <submittedName>
        <fullName evidence="1">O-methyltransferase-like protein</fullName>
    </submittedName>
</protein>
<proteinExistence type="predicted"/>
<evidence type="ECO:0000313" key="1">
    <source>
        <dbReference type="EMBL" id="ACD54641.1"/>
    </source>
</evidence>
<dbReference type="PANTHER" id="PTHR37909:SF1">
    <property type="entry name" value="S-ADENOSYL-L-METHIONINE-DEPENDENT METHYLTRANSFERASES SUPERFAMILY PROTEIN"/>
    <property type="match status" value="1"/>
</dbReference>
<dbReference type="PANTHER" id="PTHR37909">
    <property type="entry name" value="S-ADENOSYL-L-METHIONINE-DEPENDENT METHYLTRANSFERASES SUPERFAMILY PROTEIN"/>
    <property type="match status" value="1"/>
</dbReference>
<dbReference type="Gene3D" id="3.40.50.150">
    <property type="entry name" value="Vaccinia Virus protein VP39"/>
    <property type="match status" value="1"/>
</dbReference>
<dbReference type="SUPFAM" id="SSF53335">
    <property type="entry name" value="S-adenosyl-L-methionine-dependent methyltransferases"/>
    <property type="match status" value="1"/>
</dbReference>
<dbReference type="AlphaFoldDB" id="B3G493"/>
<dbReference type="InterPro" id="IPR029063">
    <property type="entry name" value="SAM-dependent_MTases_sf"/>
</dbReference>